<accession>A0ABP7PIN2</accession>
<dbReference type="InterPro" id="IPR012334">
    <property type="entry name" value="Pectin_lyas_fold"/>
</dbReference>
<dbReference type="Proteomes" id="UP001500742">
    <property type="component" value="Unassembled WGS sequence"/>
</dbReference>
<dbReference type="SUPFAM" id="SSF51126">
    <property type="entry name" value="Pectin lyase-like"/>
    <property type="match status" value="1"/>
</dbReference>
<dbReference type="GO" id="GO:0016787">
    <property type="term" value="F:hydrolase activity"/>
    <property type="evidence" value="ECO:0007669"/>
    <property type="project" value="UniProtKB-KW"/>
</dbReference>
<proteinExistence type="predicted"/>
<keyword evidence="1" id="KW-0378">Hydrolase</keyword>
<keyword evidence="2" id="KW-1185">Reference proteome</keyword>
<reference evidence="2" key="1">
    <citation type="journal article" date="2019" name="Int. J. Syst. Evol. Microbiol.">
        <title>The Global Catalogue of Microorganisms (GCM) 10K type strain sequencing project: providing services to taxonomists for standard genome sequencing and annotation.</title>
        <authorList>
            <consortium name="The Broad Institute Genomics Platform"/>
            <consortium name="The Broad Institute Genome Sequencing Center for Infectious Disease"/>
            <person name="Wu L."/>
            <person name="Ma J."/>
        </authorList>
    </citation>
    <scope>NUCLEOTIDE SEQUENCE [LARGE SCALE GENOMIC DNA]</scope>
    <source>
        <strain evidence="2">JCM 16601</strain>
    </source>
</reference>
<gene>
    <name evidence="1" type="ORF">GCM10022210_13380</name>
</gene>
<dbReference type="EMBL" id="BAAAZC010000009">
    <property type="protein sequence ID" value="GAA3966176.1"/>
    <property type="molecule type" value="Genomic_DNA"/>
</dbReference>
<protein>
    <submittedName>
        <fullName evidence="1">Glycosyl hydrolase family 28 protein</fullName>
    </submittedName>
</protein>
<evidence type="ECO:0000313" key="2">
    <source>
        <dbReference type="Proteomes" id="UP001500742"/>
    </source>
</evidence>
<name>A0ABP7PIN2_9SPHI</name>
<sequence length="482" mass="53475">MYQVTVTQNGVSKNSFVYTNNAGNVASAYLNSQLGKTFNFSIFSFFGPVNIKVAKLGSGADFATVRPARVGIGKLRCQAGAGNAVVSFNVDKPCKLSIEFSDDDANNNPLMIFADSVEDKNMVPDKQSSTVFLADDSLSLQNIPTDKTVVYFAPGVHNIGRFKIPLRISQVYISGGSFIRGYLYADRKNGKPLTINGRGILSQNSFPFHYPDANPTNSNSSAWYKAIELTGGSGHLIEGITLIDGTAFYIYLGANNSTISNINVNGFKFNNDALTLIGNYINVKNCFFRDNDDAIVLYTSNLKVDNCIFWQLNNSIIQLGWRPHSMANNVVSNCDVIHAEWTSGLQENSGFITAMNALKGQEQQGAVIQNFTISNIYFDTPVTKFLDIRGDRKWGRQDKNSYTATDKPWIYKNFNFKNIYFHSNSNNDSNLIQIAGFNQDNPITNFNFSNIFIDGKKMSDDDSFKNMTNGKKNVLNLKLLTN</sequence>
<organism evidence="1 2">
    <name type="scientific">Mucilaginibacter dorajii</name>
    <dbReference type="NCBI Taxonomy" id="692994"/>
    <lineage>
        <taxon>Bacteria</taxon>
        <taxon>Pseudomonadati</taxon>
        <taxon>Bacteroidota</taxon>
        <taxon>Sphingobacteriia</taxon>
        <taxon>Sphingobacteriales</taxon>
        <taxon>Sphingobacteriaceae</taxon>
        <taxon>Mucilaginibacter</taxon>
    </lineage>
</organism>
<comment type="caution">
    <text evidence="1">The sequence shown here is derived from an EMBL/GenBank/DDBJ whole genome shotgun (WGS) entry which is preliminary data.</text>
</comment>
<dbReference type="InterPro" id="IPR035953">
    <property type="entry name" value="Dextranase_N-ter"/>
</dbReference>
<dbReference type="InterPro" id="IPR011050">
    <property type="entry name" value="Pectin_lyase_fold/virulence"/>
</dbReference>
<dbReference type="Gene3D" id="2.160.20.10">
    <property type="entry name" value="Single-stranded right-handed beta-helix, Pectin lyase-like"/>
    <property type="match status" value="1"/>
</dbReference>
<evidence type="ECO:0000313" key="1">
    <source>
        <dbReference type="EMBL" id="GAA3966176.1"/>
    </source>
</evidence>
<dbReference type="Gene3D" id="2.60.350.10">
    <property type="entry name" value="Dextranase, N-terminal"/>
    <property type="match status" value="1"/>
</dbReference>